<dbReference type="Gene3D" id="2.60.120.260">
    <property type="entry name" value="Galactose-binding domain-like"/>
    <property type="match status" value="2"/>
</dbReference>
<name>A0A1A5ZZ44_9TREE</name>
<accession>A0A1A5ZZ44</accession>
<organism evidence="3">
    <name type="scientific">Kwoniella dejecticola CBS 10117</name>
    <dbReference type="NCBI Taxonomy" id="1296121"/>
    <lineage>
        <taxon>Eukaryota</taxon>
        <taxon>Fungi</taxon>
        <taxon>Dikarya</taxon>
        <taxon>Basidiomycota</taxon>
        <taxon>Agaricomycotina</taxon>
        <taxon>Tremellomycetes</taxon>
        <taxon>Tremellales</taxon>
        <taxon>Cryptococcaceae</taxon>
        <taxon>Kwoniella</taxon>
    </lineage>
</organism>
<sequence>MDILLDDASPEITFFSSNNGWIDDHRKGSKYPDDYLSSYSQQTFHATYTDGDYMQYRFNGTGITIVGSRRKNHGVYGVKIDDENEVYHSGFSTNPMFQTDLYTRDNLTSDKEHTITVTNYPHRTDPQPSSTTDSWLDIDHLIITHNVSGDIYTTTIDDITPGISYDGTWTSDKTDATNYNETIHISYQKGMSMTLPFTGSSIQLFSGMNVDHLDYSVSLDGGPETSFNGTHFERLTEVPHFTASGLAEGQHTLKITNRGRGDTARPVMGFDFAIVNSTISPDGSGGGDTTSQQARPTFAPVSDSSGEDSQSKHIDAKAIAGGVAGGVVGLIAVAILAWHLLCRNPRKRNNSGSGRQASENRHKSYMDFATNNNIRSLGEVMETKSSSRSRMISNTSTTNSTKVNTMNSANKSSPSKFGSLGRMFSRRSTQEAEEEDGESARSTSPESSIAYLYTPHPGAGRTARSDSNSAGSGSGTGMSPGQVDSFDNQIYRNPPPSRPRQPIITESSPSNQRRNSITSRSSAYSQGGETDLTDRLDNINRTFPSGGGPTPLPSHPSRGSGEYEHMPLPPIPATTMSMPSNNIDHDTRLPLSRPHIDHSDTIVSSALLPSATIQQSLKSIPQLRPSTRTSSTNVSPSSTTTTTRSSGQTNTISPATPGDYKRGILGLVLDTAPLDIPGTEQNTSAATASAGASSTFRQVNLTPSVLDLEPPIVSPPPGYEHAMTAQQDERRPEP</sequence>
<evidence type="ECO:0000313" key="3">
    <source>
        <dbReference type="EMBL" id="OBR83079.1"/>
    </source>
</evidence>
<evidence type="ECO:0000256" key="2">
    <source>
        <dbReference type="SAM" id="Phobius"/>
    </source>
</evidence>
<evidence type="ECO:0000313" key="4">
    <source>
        <dbReference type="EMBL" id="WWC64626.1"/>
    </source>
</evidence>
<dbReference type="EMBL" id="KI894034">
    <property type="protein sequence ID" value="OBR83079.1"/>
    <property type="molecule type" value="Genomic_DNA"/>
</dbReference>
<feature type="region of interest" description="Disordered" evidence="1">
    <location>
        <begin position="280"/>
        <end position="312"/>
    </location>
</feature>
<feature type="compositionally biased region" description="Low complexity" evidence="1">
    <location>
        <begin position="383"/>
        <end position="408"/>
    </location>
</feature>
<keyword evidence="2" id="KW-0812">Transmembrane</keyword>
<feature type="region of interest" description="Disordered" evidence="1">
    <location>
        <begin position="345"/>
        <end position="585"/>
    </location>
</feature>
<proteinExistence type="predicted"/>
<dbReference type="OrthoDB" id="2564234at2759"/>
<feature type="compositionally biased region" description="Polar residues" evidence="1">
    <location>
        <begin position="504"/>
        <end position="528"/>
    </location>
</feature>
<evidence type="ECO:0000256" key="1">
    <source>
        <dbReference type="SAM" id="MobiDB-lite"/>
    </source>
</evidence>
<feature type="region of interest" description="Disordered" evidence="1">
    <location>
        <begin position="707"/>
        <end position="734"/>
    </location>
</feature>
<feature type="transmembrane region" description="Helical" evidence="2">
    <location>
        <begin position="318"/>
        <end position="341"/>
    </location>
</feature>
<keyword evidence="5" id="KW-1185">Reference proteome</keyword>
<reference evidence="4" key="2">
    <citation type="submission" date="2013-07" db="EMBL/GenBank/DDBJ databases">
        <authorList>
            <consortium name="The Broad Institute Genome Sequencing Platform"/>
            <person name="Cuomo C."/>
            <person name="Litvintseva A."/>
            <person name="Chen Y."/>
            <person name="Heitman J."/>
            <person name="Sun S."/>
            <person name="Springer D."/>
            <person name="Dromer F."/>
            <person name="Young S.K."/>
            <person name="Zeng Q."/>
            <person name="Gargeya S."/>
            <person name="Fitzgerald M."/>
            <person name="Abouelleil A."/>
            <person name="Alvarado L."/>
            <person name="Berlin A.M."/>
            <person name="Chapman S.B."/>
            <person name="Dewar J."/>
            <person name="Goldberg J."/>
            <person name="Griggs A."/>
            <person name="Gujja S."/>
            <person name="Hansen M."/>
            <person name="Howarth C."/>
            <person name="Imamovic A."/>
            <person name="Larimer J."/>
            <person name="McCowan C."/>
            <person name="Murphy C."/>
            <person name="Pearson M."/>
            <person name="Priest M."/>
            <person name="Roberts A."/>
            <person name="Saif S."/>
            <person name="Shea T."/>
            <person name="Sykes S."/>
            <person name="Wortman J."/>
            <person name="Nusbaum C."/>
            <person name="Birren B."/>
        </authorList>
    </citation>
    <scope>NUCLEOTIDE SEQUENCE</scope>
    <source>
        <strain evidence="4">CBS 10117</strain>
    </source>
</reference>
<keyword evidence="2" id="KW-1133">Transmembrane helix</keyword>
<dbReference type="GeneID" id="28970337"/>
<evidence type="ECO:0000313" key="5">
    <source>
        <dbReference type="Proteomes" id="UP000078595"/>
    </source>
</evidence>
<protein>
    <submittedName>
        <fullName evidence="3">Uncharacterized protein</fullName>
    </submittedName>
</protein>
<dbReference type="STRING" id="1296121.A0A1A5ZZ44"/>
<gene>
    <name evidence="3" type="ORF">I303_06638</name>
    <name evidence="4" type="ORF">I303_107237</name>
</gene>
<dbReference type="Proteomes" id="UP000078595">
    <property type="component" value="Chromosome 9"/>
</dbReference>
<dbReference type="RefSeq" id="XP_018260921.1">
    <property type="nucleotide sequence ID" value="XM_018409918.1"/>
</dbReference>
<dbReference type="VEuPathDB" id="FungiDB:I303_06638"/>
<dbReference type="EMBL" id="CP144538">
    <property type="protein sequence ID" value="WWC64626.1"/>
    <property type="molecule type" value="Genomic_DNA"/>
</dbReference>
<dbReference type="AlphaFoldDB" id="A0A1A5ZZ44"/>
<feature type="compositionally biased region" description="Low complexity" evidence="1">
    <location>
        <begin position="625"/>
        <end position="651"/>
    </location>
</feature>
<reference evidence="3" key="1">
    <citation type="submission" date="2013-07" db="EMBL/GenBank/DDBJ databases">
        <title>The Genome Sequence of Cryptococcus dejecticola CBS10117.</title>
        <authorList>
            <consortium name="The Broad Institute Genome Sequencing Platform"/>
            <person name="Cuomo C."/>
            <person name="Litvintseva A."/>
            <person name="Chen Y."/>
            <person name="Heitman J."/>
            <person name="Sun S."/>
            <person name="Springer D."/>
            <person name="Dromer F."/>
            <person name="Young S.K."/>
            <person name="Zeng Q."/>
            <person name="Gargeya S."/>
            <person name="Fitzgerald M."/>
            <person name="Abouelleil A."/>
            <person name="Alvarado L."/>
            <person name="Berlin A.M."/>
            <person name="Chapman S.B."/>
            <person name="Dewar J."/>
            <person name="Goldberg J."/>
            <person name="Griggs A."/>
            <person name="Gujja S."/>
            <person name="Hansen M."/>
            <person name="Howarth C."/>
            <person name="Imamovic A."/>
            <person name="Larimer J."/>
            <person name="McCowan C."/>
            <person name="Murphy C."/>
            <person name="Pearson M."/>
            <person name="Priest M."/>
            <person name="Roberts A."/>
            <person name="Saif S."/>
            <person name="Shea T."/>
            <person name="Sykes S."/>
            <person name="Wortman J."/>
            <person name="Nusbaum C."/>
            <person name="Birren B."/>
        </authorList>
    </citation>
    <scope>NUCLEOTIDE SEQUENCE [LARGE SCALE GENOMIC DNA]</scope>
    <source>
        <strain evidence="3">CBS 10117</strain>
    </source>
</reference>
<feature type="region of interest" description="Disordered" evidence="1">
    <location>
        <begin position="618"/>
        <end position="658"/>
    </location>
</feature>
<dbReference type="KEGG" id="kdj:28970337"/>
<keyword evidence="2" id="KW-0472">Membrane</keyword>
<reference evidence="4" key="3">
    <citation type="submission" date="2024-02" db="EMBL/GenBank/DDBJ databases">
        <title>Comparative genomics of Cryptococcus and Kwoniella reveals pathogenesis evolution and contrasting modes of karyotype evolution via chromosome fusion or intercentromeric recombination.</title>
        <authorList>
            <person name="Coelho M.A."/>
            <person name="David-Palma M."/>
            <person name="Shea T."/>
            <person name="Bowers K."/>
            <person name="McGinley-Smith S."/>
            <person name="Mohammad A.W."/>
            <person name="Gnirke A."/>
            <person name="Yurkov A.M."/>
            <person name="Nowrousian M."/>
            <person name="Sun S."/>
            <person name="Cuomo C.A."/>
            <person name="Heitman J."/>
        </authorList>
    </citation>
    <scope>NUCLEOTIDE SEQUENCE</scope>
    <source>
        <strain evidence="4">CBS 10117</strain>
    </source>
</reference>